<dbReference type="AlphaFoldDB" id="A0A3B0YU96"/>
<dbReference type="Gene3D" id="1.20.81.30">
    <property type="entry name" value="Type II secretion system (T2SS), domain F"/>
    <property type="match status" value="2"/>
</dbReference>
<sequence length="401" mass="44049">MMSIFSFTAYTNNGEIKKGLIEAMSINDAKELLRKQGLFVNHIVKKKESRNRILNKKNVSSDDVILFCHEFAALLKAGISITETLSILSNDGGLAGFSSVLSDILKKITEGQSPSDAFAHYSDIFDSLFISALKTGERTGNLSASLKSYVVYLKRNIQFEKKVKQAIAYPAFLVFALFAVVGILFVFVMPKFVSMYSGMGTELPYATLVMIQLVDNIDLIALVVVLLLGGLVVSYRVLSNSPSQKLILDKYKTKIPVIGKVIVDFSVIQITSTMSSLLKSGLPLVASLEMTVSTLKNTYLADKLEKAMQAVVAGRSLSESLHQSRLFPAKVSKMIEAGESSGMLDTLLSDVSEFYEENMDHKMAQIMSLIEPIVMLFIGVIVGGIIIVMYLPIFSMVDVIQ</sequence>
<keyword evidence="6 8" id="KW-1133">Transmembrane helix</keyword>
<evidence type="ECO:0000256" key="7">
    <source>
        <dbReference type="ARBA" id="ARBA00023136"/>
    </source>
</evidence>
<evidence type="ECO:0000256" key="1">
    <source>
        <dbReference type="ARBA" id="ARBA00004429"/>
    </source>
</evidence>
<evidence type="ECO:0000256" key="2">
    <source>
        <dbReference type="ARBA" id="ARBA00005745"/>
    </source>
</evidence>
<evidence type="ECO:0000259" key="9">
    <source>
        <dbReference type="Pfam" id="PF00482"/>
    </source>
</evidence>
<evidence type="ECO:0000256" key="4">
    <source>
        <dbReference type="ARBA" id="ARBA00022519"/>
    </source>
</evidence>
<dbReference type="EMBL" id="UOFL01000192">
    <property type="protein sequence ID" value="VAW80230.1"/>
    <property type="molecule type" value="Genomic_DNA"/>
</dbReference>
<keyword evidence="3" id="KW-1003">Cell membrane</keyword>
<feature type="transmembrane region" description="Helical" evidence="8">
    <location>
        <begin position="369"/>
        <end position="393"/>
    </location>
</feature>
<comment type="subcellular location">
    <subcellularLocation>
        <location evidence="1">Cell inner membrane</location>
        <topology evidence="1">Multi-pass membrane protein</topology>
    </subcellularLocation>
</comment>
<keyword evidence="5 8" id="KW-0812">Transmembrane</keyword>
<feature type="domain" description="Type II secretion system protein GspF" evidence="9">
    <location>
        <begin position="67"/>
        <end position="190"/>
    </location>
</feature>
<evidence type="ECO:0000256" key="8">
    <source>
        <dbReference type="SAM" id="Phobius"/>
    </source>
</evidence>
<feature type="domain" description="Type II secretion system protein GspF" evidence="9">
    <location>
        <begin position="271"/>
        <end position="392"/>
    </location>
</feature>
<dbReference type="GO" id="GO:0005886">
    <property type="term" value="C:plasma membrane"/>
    <property type="evidence" value="ECO:0007669"/>
    <property type="project" value="UniProtKB-SubCell"/>
</dbReference>
<reference evidence="10" key="1">
    <citation type="submission" date="2018-06" db="EMBL/GenBank/DDBJ databases">
        <authorList>
            <person name="Zhirakovskaya E."/>
        </authorList>
    </citation>
    <scope>NUCLEOTIDE SEQUENCE</scope>
</reference>
<dbReference type="PRINTS" id="PR00812">
    <property type="entry name" value="BCTERIALGSPF"/>
</dbReference>
<dbReference type="Pfam" id="PF00482">
    <property type="entry name" value="T2SSF"/>
    <property type="match status" value="2"/>
</dbReference>
<accession>A0A3B0YU96</accession>
<comment type="similarity">
    <text evidence="2">Belongs to the GSP F family.</text>
</comment>
<dbReference type="InterPro" id="IPR018076">
    <property type="entry name" value="T2SS_GspF_dom"/>
</dbReference>
<protein>
    <submittedName>
        <fullName evidence="10">Type IV fimbrial assembly protein PilC</fullName>
    </submittedName>
</protein>
<dbReference type="PANTHER" id="PTHR30012:SF0">
    <property type="entry name" value="TYPE II SECRETION SYSTEM PROTEIN F-RELATED"/>
    <property type="match status" value="1"/>
</dbReference>
<proteinExistence type="inferred from homology"/>
<evidence type="ECO:0000256" key="5">
    <source>
        <dbReference type="ARBA" id="ARBA00022692"/>
    </source>
</evidence>
<keyword evidence="4" id="KW-0997">Cell inner membrane</keyword>
<dbReference type="FunFam" id="1.20.81.30:FF:000001">
    <property type="entry name" value="Type II secretion system protein F"/>
    <property type="match status" value="1"/>
</dbReference>
<feature type="transmembrane region" description="Helical" evidence="8">
    <location>
        <begin position="167"/>
        <end position="189"/>
    </location>
</feature>
<evidence type="ECO:0000313" key="10">
    <source>
        <dbReference type="EMBL" id="VAW80230.1"/>
    </source>
</evidence>
<evidence type="ECO:0000256" key="6">
    <source>
        <dbReference type="ARBA" id="ARBA00022989"/>
    </source>
</evidence>
<feature type="transmembrane region" description="Helical" evidence="8">
    <location>
        <begin position="219"/>
        <end position="238"/>
    </location>
</feature>
<gene>
    <name evidence="10" type="ORF">MNBD_GAMMA12-38</name>
</gene>
<dbReference type="InterPro" id="IPR042094">
    <property type="entry name" value="T2SS_GspF_sf"/>
</dbReference>
<organism evidence="10">
    <name type="scientific">hydrothermal vent metagenome</name>
    <dbReference type="NCBI Taxonomy" id="652676"/>
    <lineage>
        <taxon>unclassified sequences</taxon>
        <taxon>metagenomes</taxon>
        <taxon>ecological metagenomes</taxon>
    </lineage>
</organism>
<name>A0A3B0YU96_9ZZZZ</name>
<evidence type="ECO:0000256" key="3">
    <source>
        <dbReference type="ARBA" id="ARBA00022475"/>
    </source>
</evidence>
<dbReference type="InterPro" id="IPR003004">
    <property type="entry name" value="GspF/PilC"/>
</dbReference>
<keyword evidence="7 8" id="KW-0472">Membrane</keyword>
<dbReference type="PANTHER" id="PTHR30012">
    <property type="entry name" value="GENERAL SECRETION PATHWAY PROTEIN"/>
    <property type="match status" value="1"/>
</dbReference>